<dbReference type="GO" id="GO:0005524">
    <property type="term" value="F:ATP binding"/>
    <property type="evidence" value="ECO:0007669"/>
    <property type="project" value="UniProtKB-KW"/>
</dbReference>
<evidence type="ECO:0000256" key="24">
    <source>
        <dbReference type="ARBA" id="ARBA00022953"/>
    </source>
</evidence>
<evidence type="ECO:0000259" key="34">
    <source>
        <dbReference type="PROSITE" id="PS51218"/>
    </source>
</evidence>
<dbReference type="GO" id="GO:0039618">
    <property type="term" value="C:T=pseudo3 icosahedral viral capsid"/>
    <property type="evidence" value="ECO:0007669"/>
    <property type="project" value="UniProtKB-KW"/>
</dbReference>
<keyword evidence="22" id="KW-0946">Virion</keyword>
<dbReference type="Gene3D" id="3.40.50.300">
    <property type="entry name" value="P-loop containing nucleotide triphosphate hydrolases"/>
    <property type="match status" value="1"/>
</dbReference>
<evidence type="ECO:0000256" key="9">
    <source>
        <dbReference type="ARBA" id="ARBA00022553"/>
    </source>
</evidence>
<dbReference type="GO" id="GO:0046718">
    <property type="term" value="P:symbiont entry into host cell"/>
    <property type="evidence" value="ECO:0007669"/>
    <property type="project" value="UniProtKB-KW"/>
</dbReference>
<evidence type="ECO:0000256" key="17">
    <source>
        <dbReference type="ARBA" id="ARBA00022801"/>
    </source>
</evidence>
<evidence type="ECO:0000256" key="1">
    <source>
        <dbReference type="ARBA" id="ARBA00004295"/>
    </source>
</evidence>
<keyword evidence="30" id="KW-0407">Ion channel</keyword>
<dbReference type="SUPFAM" id="SSF56672">
    <property type="entry name" value="DNA/RNA polymerases"/>
    <property type="match status" value="1"/>
</dbReference>
<evidence type="ECO:0000256" key="30">
    <source>
        <dbReference type="ARBA" id="ARBA00023303"/>
    </source>
</evidence>
<dbReference type="GO" id="GO:0003723">
    <property type="term" value="F:RNA binding"/>
    <property type="evidence" value="ECO:0007669"/>
    <property type="project" value="InterPro"/>
</dbReference>
<dbReference type="GO" id="GO:0039694">
    <property type="term" value="P:viral RNA genome replication"/>
    <property type="evidence" value="ECO:0007669"/>
    <property type="project" value="InterPro"/>
</dbReference>
<dbReference type="Pfam" id="PF12944">
    <property type="entry name" value="HAV_VP"/>
    <property type="match status" value="1"/>
</dbReference>
<keyword evidence="23" id="KW-1043">Host membrane</keyword>
<evidence type="ECO:0000256" key="20">
    <source>
        <dbReference type="ARBA" id="ARBA00022807"/>
    </source>
</evidence>
<evidence type="ECO:0000256" key="16">
    <source>
        <dbReference type="ARBA" id="ARBA00022741"/>
    </source>
</evidence>
<reference evidence="36" key="1">
    <citation type="journal article" date="2022" name="ISME Commun">
        <title>Revealing the uncharacterised diversity of amphibian and reptile viruses.</title>
        <authorList>
            <person name="Harding E.F."/>
            <person name="Russo A.G."/>
            <person name="Yan G.J.H."/>
            <person name="Mercer L.K."/>
            <person name="White P.A."/>
        </authorList>
    </citation>
    <scope>NUCLEOTIDE SEQUENCE</scope>
</reference>
<accession>A0A9N6YJW4</accession>
<feature type="domain" description="RdRp catalytic" evidence="33">
    <location>
        <begin position="2077"/>
        <end position="2198"/>
    </location>
</feature>
<keyword evidence="26" id="KW-0406">Ion transport</keyword>
<proteinExistence type="inferred from homology"/>
<dbReference type="CDD" id="cd00205">
    <property type="entry name" value="rhv_like"/>
    <property type="match status" value="2"/>
</dbReference>
<keyword evidence="27" id="KW-0472">Membrane</keyword>
<dbReference type="InterPro" id="IPR044067">
    <property type="entry name" value="PCV_3C_PRO"/>
</dbReference>
<evidence type="ECO:0000256" key="4">
    <source>
        <dbReference type="ARBA" id="ARBA00020107"/>
    </source>
</evidence>
<dbReference type="Pfam" id="PF00073">
    <property type="entry name" value="Rhv"/>
    <property type="match status" value="2"/>
</dbReference>
<dbReference type="GO" id="GO:0006508">
    <property type="term" value="P:proteolysis"/>
    <property type="evidence" value="ECO:0007669"/>
    <property type="project" value="UniProtKB-KW"/>
</dbReference>
<dbReference type="GO" id="GO:0015267">
    <property type="term" value="F:channel activity"/>
    <property type="evidence" value="ECO:0007669"/>
    <property type="project" value="UniProtKB-KW"/>
</dbReference>
<dbReference type="PROSITE" id="PS51218">
    <property type="entry name" value="SF3_HELICASE_2"/>
    <property type="match status" value="1"/>
</dbReference>
<comment type="similarity">
    <text evidence="3">Belongs to the picornaviridae polyprotein family.</text>
</comment>
<keyword evidence="28" id="KW-1035">Host cytoplasm</keyword>
<evidence type="ECO:0000256" key="26">
    <source>
        <dbReference type="ARBA" id="ARBA00023065"/>
    </source>
</evidence>
<dbReference type="InterPro" id="IPR027417">
    <property type="entry name" value="P-loop_NTPase"/>
</dbReference>
<evidence type="ECO:0000313" key="36">
    <source>
        <dbReference type="EMBL" id="DAZ91101.1"/>
    </source>
</evidence>
<dbReference type="InterPro" id="IPR029053">
    <property type="entry name" value="Viral_coat"/>
</dbReference>
<dbReference type="InterPro" id="IPR001205">
    <property type="entry name" value="RNA-dir_pol_C"/>
</dbReference>
<evidence type="ECO:0000259" key="33">
    <source>
        <dbReference type="PROSITE" id="PS50507"/>
    </source>
</evidence>
<keyword evidence="21" id="KW-0067">ATP-binding</keyword>
<dbReference type="GO" id="GO:0005198">
    <property type="term" value="F:structural molecule activity"/>
    <property type="evidence" value="ECO:0007669"/>
    <property type="project" value="InterPro"/>
</dbReference>
<dbReference type="GO" id="GO:0004197">
    <property type="term" value="F:cysteine-type endopeptidase activity"/>
    <property type="evidence" value="ECO:0007669"/>
    <property type="project" value="InterPro"/>
</dbReference>
<keyword evidence="9" id="KW-0597">Phosphoprotein</keyword>
<dbReference type="GO" id="GO:0003968">
    <property type="term" value="F:RNA-directed RNA polymerase activity"/>
    <property type="evidence" value="ECO:0007669"/>
    <property type="project" value="UniProtKB-KW"/>
</dbReference>
<feature type="region of interest" description="Disordered" evidence="32">
    <location>
        <begin position="552"/>
        <end position="621"/>
    </location>
</feature>
<evidence type="ECO:0000256" key="31">
    <source>
        <dbReference type="SAM" id="Coils"/>
    </source>
</evidence>
<evidence type="ECO:0000256" key="28">
    <source>
        <dbReference type="ARBA" id="ARBA00023200"/>
    </source>
</evidence>
<keyword evidence="11" id="KW-0945">Host-virus interaction</keyword>
<keyword evidence="18" id="KW-1161">Viral attachment to host cell</keyword>
<dbReference type="Gene3D" id="2.60.120.20">
    <property type="match status" value="3"/>
</dbReference>
<evidence type="ECO:0000256" key="27">
    <source>
        <dbReference type="ARBA" id="ARBA00023136"/>
    </source>
</evidence>
<keyword evidence="25" id="KW-1182">Viral ion channel</keyword>
<evidence type="ECO:0000256" key="18">
    <source>
        <dbReference type="ARBA" id="ARBA00022804"/>
    </source>
</evidence>
<dbReference type="Gene3D" id="2.40.10.10">
    <property type="entry name" value="Trypsin-like serine proteases"/>
    <property type="match status" value="2"/>
</dbReference>
<keyword evidence="14" id="KW-0548">Nucleotidyltransferase</keyword>
<dbReference type="GO" id="GO:0006351">
    <property type="term" value="P:DNA-templated transcription"/>
    <property type="evidence" value="ECO:0007669"/>
    <property type="project" value="InterPro"/>
</dbReference>
<evidence type="ECO:0000256" key="7">
    <source>
        <dbReference type="ARBA" id="ARBA00022488"/>
    </source>
</evidence>
<keyword evidence="6" id="KW-0696">RNA-directed RNA polymerase</keyword>
<dbReference type="InterPro" id="IPR033703">
    <property type="entry name" value="Rhv-like"/>
</dbReference>
<dbReference type="InterPro" id="IPR043502">
    <property type="entry name" value="DNA/RNA_pol_sf"/>
</dbReference>
<evidence type="ECO:0000256" key="19">
    <source>
        <dbReference type="ARBA" id="ARBA00022806"/>
    </source>
</evidence>
<evidence type="ECO:0000256" key="2">
    <source>
        <dbReference type="ARBA" id="ARBA00004328"/>
    </source>
</evidence>
<evidence type="ECO:0000256" key="22">
    <source>
        <dbReference type="ARBA" id="ARBA00022844"/>
    </source>
</evidence>
<dbReference type="InterPro" id="IPR007094">
    <property type="entry name" value="RNA-dir_pol_PSvirus"/>
</dbReference>
<evidence type="ECO:0000256" key="3">
    <source>
        <dbReference type="ARBA" id="ARBA00006029"/>
    </source>
</evidence>
<dbReference type="PROSITE" id="PS51874">
    <property type="entry name" value="PCV_3C_PRO"/>
    <property type="match status" value="1"/>
</dbReference>
<dbReference type="InterPro" id="IPR009003">
    <property type="entry name" value="Peptidase_S1_PA"/>
</dbReference>
<feature type="domain" description="SF3 helicase" evidence="34">
    <location>
        <begin position="1310"/>
        <end position="1474"/>
    </location>
</feature>
<evidence type="ECO:0000256" key="23">
    <source>
        <dbReference type="ARBA" id="ARBA00022870"/>
    </source>
</evidence>
<dbReference type="Gene3D" id="1.20.960.20">
    <property type="match status" value="1"/>
</dbReference>
<dbReference type="PRINTS" id="PR00918">
    <property type="entry name" value="CALICVIRUSNS"/>
</dbReference>
<dbReference type="Pfam" id="PF00910">
    <property type="entry name" value="RNA_helicase"/>
    <property type="match status" value="1"/>
</dbReference>
<keyword evidence="31" id="KW-0175">Coiled coil</keyword>
<keyword evidence="17" id="KW-0378">Hydrolase</keyword>
<dbReference type="EMBL" id="BK061397">
    <property type="protein sequence ID" value="DAZ91101.1"/>
    <property type="molecule type" value="Genomic_RNA"/>
</dbReference>
<dbReference type="PROSITE" id="PS50507">
    <property type="entry name" value="RDRP_SSRNA_POS"/>
    <property type="match status" value="1"/>
</dbReference>
<evidence type="ECO:0000256" key="8">
    <source>
        <dbReference type="ARBA" id="ARBA00022520"/>
    </source>
</evidence>
<keyword evidence="8" id="KW-0191">Covalent protein-RNA linkage</keyword>
<evidence type="ECO:0000256" key="29">
    <source>
        <dbReference type="ARBA" id="ARBA00023296"/>
    </source>
</evidence>
<keyword evidence="10" id="KW-0167">Capsid protein</keyword>
<keyword evidence="13" id="KW-0808">Transferase</keyword>
<evidence type="ECO:0000256" key="6">
    <source>
        <dbReference type="ARBA" id="ARBA00022484"/>
    </source>
</evidence>
<dbReference type="GO" id="GO:0044162">
    <property type="term" value="C:host cell cytoplasmic vesicle membrane"/>
    <property type="evidence" value="ECO:0007669"/>
    <property type="project" value="UniProtKB-SubCell"/>
</dbReference>
<dbReference type="SUPFAM" id="SSF52540">
    <property type="entry name" value="P-loop containing nucleoside triphosphate hydrolases"/>
    <property type="match status" value="1"/>
</dbReference>
<dbReference type="Pfam" id="PF00680">
    <property type="entry name" value="RdRP_1"/>
    <property type="match status" value="1"/>
</dbReference>
<name>A0A9N6YJW4_9PICO</name>
<dbReference type="InterPro" id="IPR004004">
    <property type="entry name" value="Helic/Pol/Pept_Calicivir-typ"/>
</dbReference>
<dbReference type="InterPro" id="IPR000605">
    <property type="entry name" value="Helicase_SF3_ssDNA/RNA_vir"/>
</dbReference>
<dbReference type="InterPro" id="IPR000199">
    <property type="entry name" value="Peptidase_C3A/C3B_picornavir"/>
</dbReference>
<evidence type="ECO:0000256" key="14">
    <source>
        <dbReference type="ARBA" id="ARBA00022695"/>
    </source>
</evidence>
<keyword evidence="16" id="KW-0547">Nucleotide-binding</keyword>
<sequence length="2333" mass="261012">MAMAMLKAGEAVKTQMKARSKGLFESVGSSVEGAGILTSLGHGIDSFLGLNDPTAEEQVGLHDRVSIGGAGYLTSVDQSSITPSSLGTIQKEDLKSSVDKPGTKQTQGERFFLIHTQEWTTSTVLYSKLFDLDVVKLLTDEEFSVDGLLRFHTYARFGVDIIVQMNPTNFQQGGILVALIPSDKAQTSSANLTTFCHGKMNCNINNMCRLIVPFVYSRGMYNVRKPEYPIWKLYCMVLSQLKTGTGTSPSVSINVLARLTNLQMHGLAPIIKTATRAQMMRNEVRITSSQNVLNLSNGEDSRAKISFALGQEHELSDTSSAGGLSIDDLSTWTTIPCIAYQFDFNSSAAAGTQIFTTTCEPFSFNTVENFPAKTQASSSTNLAHVASQFLYWRGDIVFDFHVFPTKFHSGRLLVLFYPGNEETDVSAITIKQASTGMVALFDITGVNSTLRFRVPFVSDTPYKMNKYHATQYTNYWSATGKIIVFVYNKLTNPSNVSSSVNVVVYKSAENLELFVPVYRIYEKDQARAQMMSPDEYQKLQDTVAEIKADPPREIRGGFSSVNPTQQRQIDKDSDPLNPLGSSKQLKVTPFGATTAMEDPKLEKSTPGTFPEEKPGTSRHTGNHMNILKLMSRGHWMTRYNLTSSPSVVSFPISVATYDATSNENQGGPLLYPETPTGTLIWFLQMFQIYRGPIDITLAFVGYNDVEGAAWFTPFGMNVEGVNTAKAPSFTQSTTAALGLVRFNTSRTGNVQVRVPFYTSLVGLATVGPVNEGLIGHLSIQISHLTAAEEPLGVTLYWSFTEESQFLYPRGCPAADFVTDVSSVNLKDPPPHIALMQMGMPESSVDQVQYHDHDDPIFNEIHEKIDPRTYPLDNHVGNKIFRSGQVSKNPYKELRLEVGEKRLEQAFEHLRRPLGPPDTKRPVEKNHLQKTIAKAQCSDCRPKIGDIMVCKVETGKHFGIFTSKGVFHVNPEGKKWFMSRTAICKYSSNLLKWCVHGPGKIDPQVVEMACSLLDGKSVSYDIFTRNCESYANGITSGEYESKEGKIWKAVLVLLGTTSLSVFFECIRHEVDESVLNKVTGKLARQLSDTPVADKANRSLDELKQIMAEMRTKLSDVIHKIFPGKSASKYLKWTLKIFKLLVSFSIIHMSGYCGKTIAAVIAYTGLDFLEHANETQQRVQRALEGMFEEVEMDDATVAQASMRDMLTGVMLFKNIKDLVIWLYGKMAELIDKITGKKDKVFQCLVDQNIEIMMMVAEADTLFSTVVTEANKAALQGDIFQLLTRLRTVHVQIYDSDLKRHTWPITNAITLLQRKLKELGTVNTSVVCRPEPTVCFLYGPRGSGKSLLSIAVAGGLCKAAGVDATANIYTKPIGSDYWDGYNNQLVCIIDDIGQSTDDEDWTDFCQLVSSCPMRLNMANLEQKGMHFTSPFIICTSNLEEPKPKTIYHSEAVERRLHFKLHVMAQQKYVTEKHGIPVLDVEKATKDGTFLSLDCLEIKWNHVQKIRPDQIIQMMHDRYEDNSKLSDDLLKAWSQKGESYTLAEFLGSRKLEIVPRMDPSKFTEQWSLWNAIKTHKYWILGVISGLLGVCTLGIASYHMFKNSKRDDDDKQERAYSGRIVKKDPIIKLGGQTVHQSTLDVTKIVQQNLVAFGYGENEDDINWTVCGLGIKDEYILVPSHGYTPATQSSYFFFEKHGVIYSCSRERIQEIVFEEHYSDVVLLRVPTMPKFRDILKHFIQLDQLHIVEGKPAILSTLHYGNNMLITEGNLEYREKYSYLIGRDEEVTVSDTFRAKAFTQDGMCGGAVVSSSNKTQNAIAGIHVAAGQGYAVTKIVFKEHLESVLEAATKAQRIWKVEDCGVNISQPNKSEYSKSPLYEYISKKDLKQPAALLNSHCEIDPSVVMLSKYESPLVSEPPGYEEVVLQYSNKLECALQPEKRVLTEREAIEGIDGMEGIDMKTSPGIPYVFEKIKKRDIVQDGKLIGLAAELRDEIEEKCFSNGQINIIFNTTAKDELRPADKVKISKTRAIHAAPLHFVVLFRQLFGTAISALQLAFGFLTHIAVGIFPESDWDRMGHELFSKCHWGLDLDFKNFDASLSPFMIKRAIQVLGSLSGVCSRTCDKISEPIRESVNQIGSIRYYVRGGMPSGAPATSIINSIVNVTNTYYVLCGIFNLSLWELASKIRLIVYGDDIVLCFVKGFLDKPLDQERCCKLLVEGYRRLGLTPTSADKTEVRPTQISDLRFLKRSFRFDEIGKIHPAIEMPTVSSMLAWKTKNATMEDLLEQACWFMFHHGQTKYQSFVSQLKTILKKAGLKFRIPTYGEQNVRFLRDLNCGSMPGD</sequence>
<evidence type="ECO:0000256" key="25">
    <source>
        <dbReference type="ARBA" id="ARBA00023039"/>
    </source>
</evidence>
<protein>
    <recommendedName>
        <fullName evidence="4">Genome polyprotein</fullName>
    </recommendedName>
</protein>
<dbReference type="GO" id="GO:0019062">
    <property type="term" value="P:virion attachment to host cell"/>
    <property type="evidence" value="ECO:0007669"/>
    <property type="project" value="UniProtKB-KW"/>
</dbReference>
<dbReference type="Pfam" id="PF00548">
    <property type="entry name" value="Peptidase_C3"/>
    <property type="match status" value="1"/>
</dbReference>
<dbReference type="InterPro" id="IPR024354">
    <property type="entry name" value="Hepatitis_A_VP1-2A"/>
</dbReference>
<evidence type="ECO:0000256" key="11">
    <source>
        <dbReference type="ARBA" id="ARBA00022581"/>
    </source>
</evidence>
<evidence type="ECO:0000256" key="32">
    <source>
        <dbReference type="SAM" id="MobiDB-lite"/>
    </source>
</evidence>
<feature type="coiled-coil region" evidence="31">
    <location>
        <begin position="1091"/>
        <end position="1118"/>
    </location>
</feature>
<dbReference type="SUPFAM" id="SSF50494">
    <property type="entry name" value="Trypsin-like serine proteases"/>
    <property type="match status" value="1"/>
</dbReference>
<organism evidence="36">
    <name type="scientific">Worm lizard picornavirus</name>
    <dbReference type="NCBI Taxonomy" id="2961780"/>
    <lineage>
        <taxon>Viruses</taxon>
        <taxon>Riboviria</taxon>
        <taxon>Orthornavirae</taxon>
        <taxon>Pisuviricota</taxon>
        <taxon>Pisoniviricetes</taxon>
        <taxon>Picornavirales</taxon>
        <taxon>Picornaviridae</taxon>
    </lineage>
</organism>
<keyword evidence="7" id="KW-1036">Host cytoplasmic vesicle</keyword>
<evidence type="ECO:0000256" key="21">
    <source>
        <dbReference type="ARBA" id="ARBA00022840"/>
    </source>
</evidence>
<comment type="subcellular location">
    <subcellularLocation>
        <location evidence="1">Host cytoplasmic vesicle membrane</location>
        <topology evidence="1">Peripheral membrane protein</topology>
        <orientation evidence="1">Cytoplasmic side</orientation>
    </subcellularLocation>
    <subcellularLocation>
        <location evidence="2">Virion</location>
    </subcellularLocation>
</comment>
<dbReference type="InterPro" id="IPR043504">
    <property type="entry name" value="Peptidase_S1_PA_chymotrypsin"/>
</dbReference>
<feature type="domain" description="Peptidase C3" evidence="35">
    <location>
        <begin position="1626"/>
        <end position="1834"/>
    </location>
</feature>
<keyword evidence="5" id="KW-0813">Transport</keyword>
<dbReference type="GO" id="GO:0034220">
    <property type="term" value="P:monoatomic ion transmembrane transport"/>
    <property type="evidence" value="ECO:0007669"/>
    <property type="project" value="UniProtKB-KW"/>
</dbReference>
<dbReference type="InterPro" id="IPR014759">
    <property type="entry name" value="Helicase_SF3_ssRNA_vir"/>
</dbReference>
<evidence type="ECO:0000256" key="10">
    <source>
        <dbReference type="ARBA" id="ARBA00022561"/>
    </source>
</evidence>
<dbReference type="GO" id="GO:0003724">
    <property type="term" value="F:RNA helicase activity"/>
    <property type="evidence" value="ECO:0007669"/>
    <property type="project" value="InterPro"/>
</dbReference>
<keyword evidence="15" id="KW-1143">T=pseudo3 icosahedral capsid protein</keyword>
<keyword evidence="24" id="KW-0693">Viral RNA replication</keyword>
<dbReference type="InterPro" id="IPR001676">
    <property type="entry name" value="Picornavirus_capsid"/>
</dbReference>
<dbReference type="SUPFAM" id="SSF88633">
    <property type="entry name" value="Positive stranded ssRNA viruses"/>
    <property type="match status" value="3"/>
</dbReference>
<evidence type="ECO:0000256" key="5">
    <source>
        <dbReference type="ARBA" id="ARBA00022448"/>
    </source>
</evidence>
<evidence type="ECO:0000259" key="35">
    <source>
        <dbReference type="PROSITE" id="PS51874"/>
    </source>
</evidence>
<evidence type="ECO:0000256" key="12">
    <source>
        <dbReference type="ARBA" id="ARBA00022670"/>
    </source>
</evidence>
<keyword evidence="29" id="KW-1160">Virus entry into host cell</keyword>
<keyword evidence="19" id="KW-0347">Helicase</keyword>
<dbReference type="InterPro" id="IPR043128">
    <property type="entry name" value="Rev_trsase/Diguanyl_cyclase"/>
</dbReference>
<evidence type="ECO:0000256" key="15">
    <source>
        <dbReference type="ARBA" id="ARBA00022706"/>
    </source>
</evidence>
<dbReference type="Gene3D" id="3.30.70.270">
    <property type="match status" value="1"/>
</dbReference>
<reference evidence="36" key="2">
    <citation type="submission" date="2022-06" db="EMBL/GenBank/DDBJ databases">
        <authorList>
            <person name="Harding E.F."/>
            <person name="Russo A.G."/>
            <person name="Yan G.J.H."/>
            <person name="Mercer L.K."/>
            <person name="White P.A."/>
        </authorList>
    </citation>
    <scope>NUCLEOTIDE SEQUENCE</scope>
</reference>
<keyword evidence="20" id="KW-0788">Thiol protease</keyword>
<keyword evidence="12" id="KW-0645">Protease</keyword>
<evidence type="ECO:0000256" key="13">
    <source>
        <dbReference type="ARBA" id="ARBA00022679"/>
    </source>
</evidence>